<sequence>MYLLQHEIWIDAPRVLCLSSSLFQMQTDLTFSQISNEPSKHDDDSLDRLPRNHRKPEDMKSTLFSHCSLFPSFDVSSLCDATLLNPGSAVNIKVSLSPKQESFEVHTFCCLNCKRFVIFLLESLASVSHLAFANTETTTKHIVQWHTSRMVDYGYDRMIHSQGASHYREEMTIYQSVEDADIKHAFESNLNQDIQSTITPSNQFTPDEISFRSNSLESYYASPYSSIPESPASVGSPIYECGIACISQDYLPPFDAFISRSDSPAGETICLEPSRGCYSPHVQEIDEFLDLSETSDMSTNCISTEGVPGLCVEDASFTLASYVPVQARPLISYTEHQRAIYPEYVQYSHEPIQFDINETAGPVNSDFACEQRDNSVCHDLIDADELYMSLEALDESNYFHYP</sequence>
<evidence type="ECO:0000313" key="1">
    <source>
        <dbReference type="EMBL" id="OJJ85142.1"/>
    </source>
</evidence>
<name>A0A1L9VMP9_ASPGL</name>
<dbReference type="VEuPathDB" id="FungiDB:ASPGLDRAFT_1422398"/>
<dbReference type="Proteomes" id="UP000184300">
    <property type="component" value="Unassembled WGS sequence"/>
</dbReference>
<keyword evidence="2" id="KW-1185">Reference proteome</keyword>
<gene>
    <name evidence="1" type="ORF">ASPGLDRAFT_1422398</name>
</gene>
<accession>A0A1L9VMP9</accession>
<dbReference type="RefSeq" id="XP_022401840.1">
    <property type="nucleotide sequence ID" value="XM_022541760.1"/>
</dbReference>
<reference evidence="2" key="1">
    <citation type="journal article" date="2017" name="Genome Biol.">
        <title>Comparative genomics reveals high biological diversity and specific adaptations in the industrially and medically important fungal genus Aspergillus.</title>
        <authorList>
            <person name="de Vries R.P."/>
            <person name="Riley R."/>
            <person name="Wiebenga A."/>
            <person name="Aguilar-Osorio G."/>
            <person name="Amillis S."/>
            <person name="Uchima C.A."/>
            <person name="Anderluh G."/>
            <person name="Asadollahi M."/>
            <person name="Askin M."/>
            <person name="Barry K."/>
            <person name="Battaglia E."/>
            <person name="Bayram O."/>
            <person name="Benocci T."/>
            <person name="Braus-Stromeyer S.A."/>
            <person name="Caldana C."/>
            <person name="Canovas D."/>
            <person name="Cerqueira G.C."/>
            <person name="Chen F."/>
            <person name="Chen W."/>
            <person name="Choi C."/>
            <person name="Clum A."/>
            <person name="Dos Santos R.A."/>
            <person name="Damasio A.R."/>
            <person name="Diallinas G."/>
            <person name="Emri T."/>
            <person name="Fekete E."/>
            <person name="Flipphi M."/>
            <person name="Freyberg S."/>
            <person name="Gallo A."/>
            <person name="Gournas C."/>
            <person name="Habgood R."/>
            <person name="Hainaut M."/>
            <person name="Harispe M.L."/>
            <person name="Henrissat B."/>
            <person name="Hilden K.S."/>
            <person name="Hope R."/>
            <person name="Hossain A."/>
            <person name="Karabika E."/>
            <person name="Karaffa L."/>
            <person name="Karanyi Z."/>
            <person name="Krasevec N."/>
            <person name="Kuo A."/>
            <person name="Kusch H."/>
            <person name="LaButti K."/>
            <person name="Lagendijk E.L."/>
            <person name="Lapidus A."/>
            <person name="Levasseur A."/>
            <person name="Lindquist E."/>
            <person name="Lipzen A."/>
            <person name="Logrieco A.F."/>
            <person name="MacCabe A."/>
            <person name="Maekelae M.R."/>
            <person name="Malavazi I."/>
            <person name="Melin P."/>
            <person name="Meyer V."/>
            <person name="Mielnichuk N."/>
            <person name="Miskei M."/>
            <person name="Molnar A.P."/>
            <person name="Mule G."/>
            <person name="Ngan C.Y."/>
            <person name="Orejas M."/>
            <person name="Orosz E."/>
            <person name="Ouedraogo J.P."/>
            <person name="Overkamp K.M."/>
            <person name="Park H.-S."/>
            <person name="Perrone G."/>
            <person name="Piumi F."/>
            <person name="Punt P.J."/>
            <person name="Ram A.F."/>
            <person name="Ramon A."/>
            <person name="Rauscher S."/>
            <person name="Record E."/>
            <person name="Riano-Pachon D.M."/>
            <person name="Robert V."/>
            <person name="Roehrig J."/>
            <person name="Ruller R."/>
            <person name="Salamov A."/>
            <person name="Salih N.S."/>
            <person name="Samson R.A."/>
            <person name="Sandor E."/>
            <person name="Sanguinetti M."/>
            <person name="Schuetze T."/>
            <person name="Sepcic K."/>
            <person name="Shelest E."/>
            <person name="Sherlock G."/>
            <person name="Sophianopoulou V."/>
            <person name="Squina F.M."/>
            <person name="Sun H."/>
            <person name="Susca A."/>
            <person name="Todd R.B."/>
            <person name="Tsang A."/>
            <person name="Unkles S.E."/>
            <person name="van de Wiele N."/>
            <person name="van Rossen-Uffink D."/>
            <person name="Oliveira J.V."/>
            <person name="Vesth T.C."/>
            <person name="Visser J."/>
            <person name="Yu J.-H."/>
            <person name="Zhou M."/>
            <person name="Andersen M.R."/>
            <person name="Archer D.B."/>
            <person name="Baker S.E."/>
            <person name="Benoit I."/>
            <person name="Brakhage A.A."/>
            <person name="Braus G.H."/>
            <person name="Fischer R."/>
            <person name="Frisvad J.C."/>
            <person name="Goldman G.H."/>
            <person name="Houbraken J."/>
            <person name="Oakley B."/>
            <person name="Pocsi I."/>
            <person name="Scazzocchio C."/>
            <person name="Seiboth B."/>
            <person name="vanKuyk P.A."/>
            <person name="Wortman J."/>
            <person name="Dyer P.S."/>
            <person name="Grigoriev I.V."/>
        </authorList>
    </citation>
    <scope>NUCLEOTIDE SEQUENCE [LARGE SCALE GENOMIC DNA]</scope>
    <source>
        <strain evidence="2">CBS 516.65</strain>
    </source>
</reference>
<evidence type="ECO:0000313" key="2">
    <source>
        <dbReference type="Proteomes" id="UP000184300"/>
    </source>
</evidence>
<organism evidence="1 2">
    <name type="scientific">Aspergillus glaucus CBS 516.65</name>
    <dbReference type="NCBI Taxonomy" id="1160497"/>
    <lineage>
        <taxon>Eukaryota</taxon>
        <taxon>Fungi</taxon>
        <taxon>Dikarya</taxon>
        <taxon>Ascomycota</taxon>
        <taxon>Pezizomycotina</taxon>
        <taxon>Eurotiomycetes</taxon>
        <taxon>Eurotiomycetidae</taxon>
        <taxon>Eurotiales</taxon>
        <taxon>Aspergillaceae</taxon>
        <taxon>Aspergillus</taxon>
        <taxon>Aspergillus subgen. Aspergillus</taxon>
    </lineage>
</organism>
<proteinExistence type="predicted"/>
<dbReference type="GeneID" id="34458021"/>
<dbReference type="EMBL" id="KV878895">
    <property type="protein sequence ID" value="OJJ85142.1"/>
    <property type="molecule type" value="Genomic_DNA"/>
</dbReference>
<protein>
    <submittedName>
        <fullName evidence="1">Uncharacterized protein</fullName>
    </submittedName>
</protein>
<dbReference type="AlphaFoldDB" id="A0A1L9VMP9"/>
<dbReference type="OrthoDB" id="10362439at2759"/>